<dbReference type="Pfam" id="PF01408">
    <property type="entry name" value="GFO_IDH_MocA"/>
    <property type="match status" value="1"/>
</dbReference>
<reference evidence="4 5" key="1">
    <citation type="submission" date="2019-03" db="EMBL/GenBank/DDBJ databases">
        <title>Genomic Encyclopedia of Type Strains, Phase IV (KMG-IV): sequencing the most valuable type-strain genomes for metagenomic binning, comparative biology and taxonomic classification.</title>
        <authorList>
            <person name="Goeker M."/>
        </authorList>
    </citation>
    <scope>NUCLEOTIDE SEQUENCE [LARGE SCALE GENOMIC DNA]</scope>
    <source>
        <strain evidence="4 5">DSM 25059</strain>
    </source>
</reference>
<dbReference type="Proteomes" id="UP000295493">
    <property type="component" value="Unassembled WGS sequence"/>
</dbReference>
<dbReference type="PANTHER" id="PTHR43818:SF11">
    <property type="entry name" value="BCDNA.GH03377"/>
    <property type="match status" value="1"/>
</dbReference>
<comment type="caution">
    <text evidence="4">The sequence shown here is derived from an EMBL/GenBank/DDBJ whole genome shotgun (WGS) entry which is preliminary data.</text>
</comment>
<dbReference type="SUPFAM" id="SSF55347">
    <property type="entry name" value="Glyceraldehyde-3-phosphate dehydrogenase-like, C-terminal domain"/>
    <property type="match status" value="1"/>
</dbReference>
<feature type="domain" description="GFO/IDH/MocA-like oxidoreductase" evidence="3">
    <location>
        <begin position="150"/>
        <end position="275"/>
    </location>
</feature>
<feature type="domain" description="Gfo/Idh/MocA-like oxidoreductase N-terminal" evidence="2">
    <location>
        <begin position="23"/>
        <end position="140"/>
    </location>
</feature>
<evidence type="ECO:0000313" key="5">
    <source>
        <dbReference type="Proteomes" id="UP000295493"/>
    </source>
</evidence>
<evidence type="ECO:0000313" key="4">
    <source>
        <dbReference type="EMBL" id="TDN86869.1"/>
    </source>
</evidence>
<proteinExistence type="predicted"/>
<dbReference type="AlphaFoldDB" id="A0A4R6FXZ1"/>
<evidence type="ECO:0000259" key="2">
    <source>
        <dbReference type="Pfam" id="PF01408"/>
    </source>
</evidence>
<dbReference type="Gene3D" id="3.40.50.720">
    <property type="entry name" value="NAD(P)-binding Rossmann-like Domain"/>
    <property type="match status" value="1"/>
</dbReference>
<protein>
    <submittedName>
        <fullName evidence="4">Putative dehydrogenase</fullName>
    </submittedName>
</protein>
<organism evidence="4 5">
    <name type="scientific">Stakelama pacifica</name>
    <dbReference type="NCBI Taxonomy" id="517720"/>
    <lineage>
        <taxon>Bacteria</taxon>
        <taxon>Pseudomonadati</taxon>
        <taxon>Pseudomonadota</taxon>
        <taxon>Alphaproteobacteria</taxon>
        <taxon>Sphingomonadales</taxon>
        <taxon>Sphingomonadaceae</taxon>
        <taxon>Stakelama</taxon>
    </lineage>
</organism>
<dbReference type="EMBL" id="SNWD01000001">
    <property type="protein sequence ID" value="TDN86869.1"/>
    <property type="molecule type" value="Genomic_DNA"/>
</dbReference>
<keyword evidence="5" id="KW-1185">Reference proteome</keyword>
<dbReference type="InterPro" id="IPR050463">
    <property type="entry name" value="Gfo/Idh/MocA_oxidrdct_glycsds"/>
</dbReference>
<dbReference type="InterPro" id="IPR055170">
    <property type="entry name" value="GFO_IDH_MocA-like_dom"/>
</dbReference>
<dbReference type="GO" id="GO:0000166">
    <property type="term" value="F:nucleotide binding"/>
    <property type="evidence" value="ECO:0007669"/>
    <property type="project" value="InterPro"/>
</dbReference>
<evidence type="ECO:0000259" key="3">
    <source>
        <dbReference type="Pfam" id="PF22725"/>
    </source>
</evidence>
<accession>A0A4R6FXZ1</accession>
<dbReference type="PANTHER" id="PTHR43818">
    <property type="entry name" value="BCDNA.GH03377"/>
    <property type="match status" value="1"/>
</dbReference>
<dbReference type="Pfam" id="PF22725">
    <property type="entry name" value="GFO_IDH_MocA_C3"/>
    <property type="match status" value="1"/>
</dbReference>
<dbReference type="InterPro" id="IPR036291">
    <property type="entry name" value="NAD(P)-bd_dom_sf"/>
</dbReference>
<dbReference type="GO" id="GO:0016491">
    <property type="term" value="F:oxidoreductase activity"/>
    <property type="evidence" value="ECO:0007669"/>
    <property type="project" value="UniProtKB-KW"/>
</dbReference>
<sequence>MTKLADMSKLAGKPAPGGRTGLRLGFLGTGWIGRNRMAAICATGLVDTVFVSDPDPVCREEALALARDSHAVAGLNAMLNEGVDGVVIATPSALHAEQAIHALQSGTAVFCQKPLGRTAAEAAAVVAAARDADRLLAVDFSYRRTRAMEAIADRVQSGALGRIYAVECVFHNAYGPNKPWFYDPRLSGGGCIMDLGVHLVDLLLWALGFPEVDTVHVRRFAKGEPLHDSDVAEDHALAMLSLAGGIEARLACSWNLSAGQDAVIEMRFHGTKGSASMVNRDGSFYDFHGWAMQGTACETLAEPPDDWGGRASSDWAGRLAQGRGFDPAVDHLVAVSDVLDRLRGDVSAASARFVAS</sequence>
<keyword evidence="1" id="KW-0560">Oxidoreductase</keyword>
<dbReference type="InterPro" id="IPR000683">
    <property type="entry name" value="Gfo/Idh/MocA-like_OxRdtase_N"/>
</dbReference>
<gene>
    <name evidence="4" type="ORF">EV664_101447</name>
</gene>
<dbReference type="SUPFAM" id="SSF51735">
    <property type="entry name" value="NAD(P)-binding Rossmann-fold domains"/>
    <property type="match status" value="1"/>
</dbReference>
<dbReference type="Gene3D" id="3.30.360.10">
    <property type="entry name" value="Dihydrodipicolinate Reductase, domain 2"/>
    <property type="match status" value="1"/>
</dbReference>
<name>A0A4R6FXZ1_9SPHN</name>
<evidence type="ECO:0000256" key="1">
    <source>
        <dbReference type="ARBA" id="ARBA00023002"/>
    </source>
</evidence>